<dbReference type="Gene3D" id="3.40.140.10">
    <property type="entry name" value="Cytidine Deaminase, domain 2"/>
    <property type="match status" value="1"/>
</dbReference>
<sequence length="128" mass="14562">MESFMSLAIEVAKTSPSRKPVGAVLLRKNKVIATATNHDCKTHPIQAKWAERVGLSEKIYLHAEISAMIKAREEADKIVVVRLGGHSGNELRQARPCKICEAYLRHTSSIKHVYYSEWTNKFSYEYWG</sequence>
<dbReference type="GO" id="GO:0016787">
    <property type="term" value="F:hydrolase activity"/>
    <property type="evidence" value="ECO:0007669"/>
    <property type="project" value="InterPro"/>
</dbReference>
<protein>
    <recommendedName>
        <fullName evidence="3">CMP/dCMP-type deaminase domain-containing protein</fullName>
    </recommendedName>
</protein>
<organism evidence="4 5">
    <name type="scientific">Synechococcus phage S-CAM7</name>
    <dbReference type="NCBI Taxonomy" id="1883368"/>
    <lineage>
        <taxon>Viruses</taxon>
        <taxon>Duplodnaviria</taxon>
        <taxon>Heunggongvirae</taxon>
        <taxon>Uroviricota</taxon>
        <taxon>Caudoviricetes</taxon>
        <taxon>Pantevenvirales</taxon>
        <taxon>Kyanoviridae</taxon>
        <taxon>Mazuvirus</taxon>
        <taxon>Mazuvirus scam7</taxon>
    </lineage>
</organism>
<dbReference type="Pfam" id="PF00383">
    <property type="entry name" value="dCMP_cyt_deam_1"/>
    <property type="match status" value="1"/>
</dbReference>
<dbReference type="InterPro" id="IPR002125">
    <property type="entry name" value="CMP_dCMP_dom"/>
</dbReference>
<dbReference type="PROSITE" id="PS00903">
    <property type="entry name" value="CYT_DCMP_DEAMINASES_1"/>
    <property type="match status" value="1"/>
</dbReference>
<proteinExistence type="predicted"/>
<keyword evidence="2" id="KW-0862">Zinc</keyword>
<dbReference type="GO" id="GO:0008270">
    <property type="term" value="F:zinc ion binding"/>
    <property type="evidence" value="ECO:0007669"/>
    <property type="project" value="InterPro"/>
</dbReference>
<dbReference type="InterPro" id="IPR016192">
    <property type="entry name" value="APOBEC/CMP_deaminase_Zn-bd"/>
</dbReference>
<evidence type="ECO:0000313" key="5">
    <source>
        <dbReference type="Proteomes" id="UP000226384"/>
    </source>
</evidence>
<evidence type="ECO:0000259" key="3">
    <source>
        <dbReference type="PROSITE" id="PS51747"/>
    </source>
</evidence>
<keyword evidence="1" id="KW-0479">Metal-binding</keyword>
<dbReference type="EMBL" id="KU686213">
    <property type="protein sequence ID" value="AOV62236.1"/>
    <property type="molecule type" value="Genomic_DNA"/>
</dbReference>
<dbReference type="Proteomes" id="UP000226384">
    <property type="component" value="Segment"/>
</dbReference>
<evidence type="ECO:0000313" key="4">
    <source>
        <dbReference type="EMBL" id="AOV62236.1"/>
    </source>
</evidence>
<dbReference type="SUPFAM" id="SSF53927">
    <property type="entry name" value="Cytidine deaminase-like"/>
    <property type="match status" value="1"/>
</dbReference>
<accession>A0A1D8KUB7</accession>
<name>A0A1D8KUB7_9CAUD</name>
<feature type="domain" description="CMP/dCMP-type deaminase" evidence="3">
    <location>
        <begin position="1"/>
        <end position="128"/>
    </location>
</feature>
<reference evidence="4 5" key="1">
    <citation type="journal article" date="2016" name="Virology">
        <title>The genomic content and context of auxiliary metabolic genes in marine cyanomyoviruses.</title>
        <authorList>
            <person name="Crummett L.T."/>
            <person name="Puxty R.J."/>
            <person name="Weihe C."/>
            <person name="Marston M.F."/>
            <person name="Martiny J.B."/>
        </authorList>
    </citation>
    <scope>NUCLEOTIDE SEQUENCE [LARGE SCALE GENOMIC DNA]</scope>
    <source>
        <strain evidence="4">0910SB42</strain>
    </source>
</reference>
<dbReference type="InterPro" id="IPR016193">
    <property type="entry name" value="Cytidine_deaminase-like"/>
</dbReference>
<evidence type="ECO:0000256" key="2">
    <source>
        <dbReference type="ARBA" id="ARBA00022833"/>
    </source>
</evidence>
<gene>
    <name evidence="4" type="ORF">S420910_046</name>
</gene>
<evidence type="ECO:0000256" key="1">
    <source>
        <dbReference type="ARBA" id="ARBA00022723"/>
    </source>
</evidence>
<dbReference type="PROSITE" id="PS51747">
    <property type="entry name" value="CYT_DCMP_DEAMINASES_2"/>
    <property type="match status" value="1"/>
</dbReference>